<feature type="domain" description="DUF5615" evidence="1">
    <location>
        <begin position="4"/>
        <end position="97"/>
    </location>
</feature>
<dbReference type="Proteomes" id="UP000299794">
    <property type="component" value="Unassembled WGS sequence"/>
</dbReference>
<dbReference type="AlphaFoldDB" id="A0A4P5ZME4"/>
<dbReference type="EMBL" id="BJCD01000044">
    <property type="protein sequence ID" value="GDZ94492.1"/>
    <property type="molecule type" value="Genomic_DNA"/>
</dbReference>
<name>A0A4P5ZME4_PLAAG</name>
<evidence type="ECO:0000313" key="2">
    <source>
        <dbReference type="EMBL" id="GDZ94492.1"/>
    </source>
</evidence>
<comment type="caution">
    <text evidence="2">The sequence shown here is derived from an EMBL/GenBank/DDBJ whole genome shotgun (WGS) entry which is preliminary data.</text>
</comment>
<dbReference type="RefSeq" id="WP_026786214.1">
    <property type="nucleotide sequence ID" value="NZ_BJCD01000044.1"/>
</dbReference>
<sequence>MPIKYLIDENLPPVYQEQLKNRVSDLIVLRIGDPNTPSIGTLDPEILSWCEKFGFILVTNNRSSMPVHLADHLNNGDHIPGILVLRKQANFGQIIEDLILIALAAEENEYQDIISYVPLKK</sequence>
<organism evidence="2 3">
    <name type="scientific">Planktothrix agardhii CCAP 1459/11A</name>
    <dbReference type="NCBI Taxonomy" id="282420"/>
    <lineage>
        <taxon>Bacteria</taxon>
        <taxon>Bacillati</taxon>
        <taxon>Cyanobacteriota</taxon>
        <taxon>Cyanophyceae</taxon>
        <taxon>Oscillatoriophycideae</taxon>
        <taxon>Oscillatoriales</taxon>
        <taxon>Microcoleaceae</taxon>
        <taxon>Planktothrix</taxon>
    </lineage>
</organism>
<gene>
    <name evidence="2" type="ORF">PA905_24480</name>
</gene>
<evidence type="ECO:0000259" key="1">
    <source>
        <dbReference type="Pfam" id="PF18480"/>
    </source>
</evidence>
<proteinExistence type="predicted"/>
<accession>A0A4P5ZME4</accession>
<dbReference type="InterPro" id="IPR041049">
    <property type="entry name" value="DUF5615"/>
</dbReference>
<protein>
    <recommendedName>
        <fullName evidence="1">DUF5615 domain-containing protein</fullName>
    </recommendedName>
</protein>
<dbReference type="Pfam" id="PF18480">
    <property type="entry name" value="DUF5615"/>
    <property type="match status" value="1"/>
</dbReference>
<evidence type="ECO:0000313" key="3">
    <source>
        <dbReference type="Proteomes" id="UP000299794"/>
    </source>
</evidence>
<reference evidence="3" key="1">
    <citation type="submission" date="2019-02" db="EMBL/GenBank/DDBJ databases">
        <title>Draft genome sequence of Planktothrix agardhii NIES-905.</title>
        <authorList>
            <person name="Yamaguchi H."/>
            <person name="Suzuki S."/>
            <person name="Kawachi M."/>
        </authorList>
    </citation>
    <scope>NUCLEOTIDE SEQUENCE [LARGE SCALE GENOMIC DNA]</scope>
    <source>
        <strain evidence="3">CCAP 1459/11A</strain>
    </source>
</reference>